<keyword evidence="2" id="KW-0732">Signal</keyword>
<accession>A0A261VHV0</accession>
<dbReference type="PANTHER" id="PTHR42928:SF5">
    <property type="entry name" value="BLR1237 PROTEIN"/>
    <property type="match status" value="1"/>
</dbReference>
<sequence length="326" mass="33945">MAAFISRLGGILLLAAAAAAAATTAFAGSWPAAPIRMVVPYPPGGATDFSARVYAEQLARILGQPVVVENKAGAAGEIGAQAVVNAKPDGYTVLLGAVGSLAINSLLPSKQQQYAFPESLRGVSMATTTPLAVVVRADLPARDIQELIALAKRRPGELSYGSAGYGSSQHMVAEKFQLATGTRLLHVPYKGSGPALADLMGGQVDMVFDTMPTLMSQVANPKLRFIGVTTAARAPALPDVPTLQEQGIAGYDLSTRYAMLAPRDTPDQVVQRLSAAMRQAAGQPSVRQAMAGQGATAVPTTPQQTDQALRDEIAIWADVVKNADLK</sequence>
<dbReference type="Gene3D" id="3.40.190.150">
    <property type="entry name" value="Bordetella uptake gene, domain 1"/>
    <property type="match status" value="1"/>
</dbReference>
<dbReference type="Gene3D" id="3.40.190.10">
    <property type="entry name" value="Periplasmic binding protein-like II"/>
    <property type="match status" value="1"/>
</dbReference>
<protein>
    <submittedName>
        <fullName evidence="3">MFS transporter</fullName>
    </submittedName>
</protein>
<comment type="similarity">
    <text evidence="1">Belongs to the UPF0065 (bug) family.</text>
</comment>
<gene>
    <name evidence="3" type="ORF">CAL24_17495</name>
</gene>
<dbReference type="CDD" id="cd07012">
    <property type="entry name" value="PBP2_Bug_TTT"/>
    <property type="match status" value="1"/>
</dbReference>
<feature type="signal peptide" evidence="2">
    <location>
        <begin position="1"/>
        <end position="27"/>
    </location>
</feature>
<dbReference type="PIRSF" id="PIRSF017082">
    <property type="entry name" value="YflP"/>
    <property type="match status" value="1"/>
</dbReference>
<reference evidence="4" key="1">
    <citation type="submission" date="2017-05" db="EMBL/GenBank/DDBJ databases">
        <title>Complete and WGS of Bordetella genogroups.</title>
        <authorList>
            <person name="Spilker T."/>
            <person name="Lipuma J."/>
        </authorList>
    </citation>
    <scope>NUCLEOTIDE SEQUENCE [LARGE SCALE GENOMIC DNA]</scope>
    <source>
        <strain evidence="4">AU8256</strain>
    </source>
</reference>
<feature type="chain" id="PRO_5012582578" evidence="2">
    <location>
        <begin position="28"/>
        <end position="326"/>
    </location>
</feature>
<dbReference type="RefSeq" id="WP_094807394.1">
    <property type="nucleotide sequence ID" value="NZ_NEVT01000007.1"/>
</dbReference>
<dbReference type="EMBL" id="NEVT01000007">
    <property type="protein sequence ID" value="OZI73645.1"/>
    <property type="molecule type" value="Genomic_DNA"/>
</dbReference>
<dbReference type="Proteomes" id="UP000215633">
    <property type="component" value="Unassembled WGS sequence"/>
</dbReference>
<dbReference type="PANTHER" id="PTHR42928">
    <property type="entry name" value="TRICARBOXYLATE-BINDING PROTEIN"/>
    <property type="match status" value="1"/>
</dbReference>
<name>A0A261VHV0_9BORD</name>
<comment type="caution">
    <text evidence="3">The sequence shown here is derived from an EMBL/GenBank/DDBJ whole genome shotgun (WGS) entry which is preliminary data.</text>
</comment>
<dbReference type="InterPro" id="IPR005064">
    <property type="entry name" value="BUG"/>
</dbReference>
<organism evidence="3 4">
    <name type="scientific">Bordetella genomosp. 2</name>
    <dbReference type="NCBI Taxonomy" id="1983456"/>
    <lineage>
        <taxon>Bacteria</taxon>
        <taxon>Pseudomonadati</taxon>
        <taxon>Pseudomonadota</taxon>
        <taxon>Betaproteobacteria</taxon>
        <taxon>Burkholderiales</taxon>
        <taxon>Alcaligenaceae</taxon>
        <taxon>Bordetella</taxon>
    </lineage>
</organism>
<evidence type="ECO:0000313" key="4">
    <source>
        <dbReference type="Proteomes" id="UP000215633"/>
    </source>
</evidence>
<dbReference type="Pfam" id="PF03401">
    <property type="entry name" value="TctC"/>
    <property type="match status" value="1"/>
</dbReference>
<dbReference type="AlphaFoldDB" id="A0A261VHV0"/>
<evidence type="ECO:0000256" key="2">
    <source>
        <dbReference type="SAM" id="SignalP"/>
    </source>
</evidence>
<evidence type="ECO:0000313" key="3">
    <source>
        <dbReference type="EMBL" id="OZI73645.1"/>
    </source>
</evidence>
<keyword evidence="4" id="KW-1185">Reference proteome</keyword>
<evidence type="ECO:0000256" key="1">
    <source>
        <dbReference type="ARBA" id="ARBA00006987"/>
    </source>
</evidence>
<dbReference type="SUPFAM" id="SSF53850">
    <property type="entry name" value="Periplasmic binding protein-like II"/>
    <property type="match status" value="1"/>
</dbReference>
<proteinExistence type="inferred from homology"/>
<dbReference type="InterPro" id="IPR042100">
    <property type="entry name" value="Bug_dom1"/>
</dbReference>